<accession>A0ABW1Z9A8</accession>
<sequence length="173" mass="19195">MTSQEFVQSKYPTAYAAFLVGEGYIIRRARDGFEPLTHEPRATPDEAWMDAVQTISHGTSTPRFGIEQREAAVKAILLEWPFAGPSAKELMNADSDSIENIAVYLQMLLAEVTEQMPSRVHKPRVFLDGDTWCALYGDDLQVGVAGFGETPALAVEAFDKAWVSTRRTQEPKA</sequence>
<proteinExistence type="predicted"/>
<protein>
    <submittedName>
        <fullName evidence="1">Uncharacterized protein</fullName>
    </submittedName>
</protein>
<evidence type="ECO:0000313" key="1">
    <source>
        <dbReference type="EMBL" id="MFC6645480.1"/>
    </source>
</evidence>
<gene>
    <name evidence="1" type="ORF">ACFQBQ_07745</name>
</gene>
<keyword evidence="2" id="KW-1185">Reference proteome</keyword>
<evidence type="ECO:0000313" key="2">
    <source>
        <dbReference type="Proteomes" id="UP001596391"/>
    </source>
</evidence>
<comment type="caution">
    <text evidence="1">The sequence shown here is derived from an EMBL/GenBank/DDBJ whole genome shotgun (WGS) entry which is preliminary data.</text>
</comment>
<dbReference type="RefSeq" id="WP_263371849.1">
    <property type="nucleotide sequence ID" value="NZ_JAGSYD010000003.1"/>
</dbReference>
<organism evidence="1 2">
    <name type="scientific">Granulicella cerasi</name>
    <dbReference type="NCBI Taxonomy" id="741063"/>
    <lineage>
        <taxon>Bacteria</taxon>
        <taxon>Pseudomonadati</taxon>
        <taxon>Acidobacteriota</taxon>
        <taxon>Terriglobia</taxon>
        <taxon>Terriglobales</taxon>
        <taxon>Acidobacteriaceae</taxon>
        <taxon>Granulicella</taxon>
    </lineage>
</organism>
<name>A0ABW1Z9A8_9BACT</name>
<dbReference type="Proteomes" id="UP001596391">
    <property type="component" value="Unassembled WGS sequence"/>
</dbReference>
<reference evidence="2" key="1">
    <citation type="journal article" date="2019" name="Int. J. Syst. Evol. Microbiol.">
        <title>The Global Catalogue of Microorganisms (GCM) 10K type strain sequencing project: providing services to taxonomists for standard genome sequencing and annotation.</title>
        <authorList>
            <consortium name="The Broad Institute Genomics Platform"/>
            <consortium name="The Broad Institute Genome Sequencing Center for Infectious Disease"/>
            <person name="Wu L."/>
            <person name="Ma J."/>
        </authorList>
    </citation>
    <scope>NUCLEOTIDE SEQUENCE [LARGE SCALE GENOMIC DNA]</scope>
    <source>
        <strain evidence="2">CGMCC 1.16026</strain>
    </source>
</reference>
<dbReference type="EMBL" id="JBHSWI010000001">
    <property type="protein sequence ID" value="MFC6645480.1"/>
    <property type="molecule type" value="Genomic_DNA"/>
</dbReference>